<dbReference type="RefSeq" id="XP_026616806.1">
    <property type="nucleotide sequence ID" value="XM_026759387.1"/>
</dbReference>
<dbReference type="GeneID" id="38127742"/>
<keyword evidence="2" id="KW-1185">Reference proteome</keyword>
<gene>
    <name evidence="1" type="ORF">CDV56_105768</name>
</gene>
<evidence type="ECO:0000313" key="1">
    <source>
        <dbReference type="EMBL" id="RHZ62548.1"/>
    </source>
</evidence>
<dbReference type="Proteomes" id="UP000215305">
    <property type="component" value="Unassembled WGS sequence"/>
</dbReference>
<comment type="caution">
    <text evidence="1">The sequence shown here is derived from an EMBL/GenBank/DDBJ whole genome shotgun (WGS) entry which is preliminary data.</text>
</comment>
<accession>A0A397HKN8</accession>
<proteinExistence type="predicted"/>
<reference evidence="1" key="1">
    <citation type="submission" date="2018-08" db="EMBL/GenBank/DDBJ databases">
        <title>Draft genome sequence of azole-resistant Aspergillus thermomutatus (Neosartorya pseudofischeri) strain HMR AF 39, isolated from a human nasal aspirate.</title>
        <authorList>
            <person name="Parent-Michaud M."/>
            <person name="Dufresne P.J."/>
            <person name="Fournier E."/>
            <person name="Martineau C."/>
            <person name="Moreira S."/>
            <person name="Perkins V."/>
            <person name="De Repentigny L."/>
            <person name="Dufresne S.F."/>
        </authorList>
    </citation>
    <scope>NUCLEOTIDE SEQUENCE [LARGE SCALE GENOMIC DNA]</scope>
    <source>
        <strain evidence="1">HMR AF 39</strain>
    </source>
</reference>
<dbReference type="VEuPathDB" id="FungiDB:CDV56_105768"/>
<organism evidence="1 2">
    <name type="scientific">Aspergillus thermomutatus</name>
    <name type="common">Neosartorya pseudofischeri</name>
    <dbReference type="NCBI Taxonomy" id="41047"/>
    <lineage>
        <taxon>Eukaryota</taxon>
        <taxon>Fungi</taxon>
        <taxon>Dikarya</taxon>
        <taxon>Ascomycota</taxon>
        <taxon>Pezizomycotina</taxon>
        <taxon>Eurotiomycetes</taxon>
        <taxon>Eurotiomycetidae</taxon>
        <taxon>Eurotiales</taxon>
        <taxon>Aspergillaceae</taxon>
        <taxon>Aspergillus</taxon>
        <taxon>Aspergillus subgen. Fumigati</taxon>
    </lineage>
</organism>
<name>A0A397HKN8_ASPTH</name>
<evidence type="ECO:0000313" key="2">
    <source>
        <dbReference type="Proteomes" id="UP000215305"/>
    </source>
</evidence>
<dbReference type="EMBL" id="NKHU02000036">
    <property type="protein sequence ID" value="RHZ62548.1"/>
    <property type="molecule type" value="Genomic_DNA"/>
</dbReference>
<dbReference type="OrthoDB" id="4493852at2759"/>
<dbReference type="AlphaFoldDB" id="A0A397HKN8"/>
<sequence>MLVVLPGSSETPPLSLTSEKIKLQVTHSRAITQRRPFMFFVVFGLSRGLGWITERFYGFEFSFCVGLGRLHFSEHPDLLAMVMGDVCGQSLASLTLEIACVIEALLLKTHILQQEQVEEPKDRELPDPIHGLGFGRLLVDSAVWYFVWYFLPPTVQKLVGPSACLEKITLFAVHWIVSKWIPRI</sequence>
<protein>
    <submittedName>
        <fullName evidence="1">Uncharacterized protein</fullName>
    </submittedName>
</protein>